<dbReference type="EMBL" id="JAHKKG010000004">
    <property type="protein sequence ID" value="MBU2664502.1"/>
    <property type="molecule type" value="Genomic_DNA"/>
</dbReference>
<sequence length="180" mass="20006">MVEVTLTDAAMMRVMAHPMRMRIVGSLRLDGPATSAILARRLGTDSGQTSHHLRMLARHGFVAEAPERGRGSRGRERWWKAAHDSTTWAGAEGGAALERAARQLWDLMAEQFHQEVVHGRWSPEWFDAAASSDRVIRTTPEGLARLHDRIDQLITEADAPGPGAETVVVVTQAYPRRRQP</sequence>
<accession>A0ABS5YM34</accession>
<evidence type="ECO:0000313" key="2">
    <source>
        <dbReference type="EMBL" id="MBU2664502.1"/>
    </source>
</evidence>
<evidence type="ECO:0000259" key="1">
    <source>
        <dbReference type="SMART" id="SM00418"/>
    </source>
</evidence>
<dbReference type="SMART" id="SM00418">
    <property type="entry name" value="HTH_ARSR"/>
    <property type="match status" value="1"/>
</dbReference>
<evidence type="ECO:0000313" key="3">
    <source>
        <dbReference type="Proteomes" id="UP001519654"/>
    </source>
</evidence>
<dbReference type="InterPro" id="IPR011991">
    <property type="entry name" value="ArsR-like_HTH"/>
</dbReference>
<reference evidence="2 3" key="1">
    <citation type="submission" date="2021-06" db="EMBL/GenBank/DDBJ databases">
        <title>Actinoplanes lichenicola sp. nov., and Actinoplanes ovalisporus sp. nov., isolated from lichen in Thailand.</title>
        <authorList>
            <person name="Saeng-In P."/>
            <person name="Kanchanasin P."/>
            <person name="Yuki M."/>
            <person name="Kudo T."/>
            <person name="Ohkuma M."/>
            <person name="Phongsopitanun W."/>
            <person name="Tanasupawat S."/>
        </authorList>
    </citation>
    <scope>NUCLEOTIDE SEQUENCE [LARGE SCALE GENOMIC DNA]</scope>
    <source>
        <strain evidence="2 3">NBRC 110975</strain>
    </source>
</reference>
<keyword evidence="3" id="KW-1185">Reference proteome</keyword>
<comment type="caution">
    <text evidence="2">The sequence shown here is derived from an EMBL/GenBank/DDBJ whole genome shotgun (WGS) entry which is preliminary data.</text>
</comment>
<dbReference type="CDD" id="cd00090">
    <property type="entry name" value="HTH_ARSR"/>
    <property type="match status" value="1"/>
</dbReference>
<dbReference type="InterPro" id="IPR036388">
    <property type="entry name" value="WH-like_DNA-bd_sf"/>
</dbReference>
<protein>
    <submittedName>
        <fullName evidence="2">Helix-turn-helix domain-containing protein</fullName>
    </submittedName>
</protein>
<dbReference type="InterPro" id="IPR036390">
    <property type="entry name" value="WH_DNA-bd_sf"/>
</dbReference>
<organism evidence="2 3">
    <name type="scientific">Paractinoplanes bogorensis</name>
    <dbReference type="NCBI Taxonomy" id="1610840"/>
    <lineage>
        <taxon>Bacteria</taxon>
        <taxon>Bacillati</taxon>
        <taxon>Actinomycetota</taxon>
        <taxon>Actinomycetes</taxon>
        <taxon>Micromonosporales</taxon>
        <taxon>Micromonosporaceae</taxon>
        <taxon>Paractinoplanes</taxon>
    </lineage>
</organism>
<proteinExistence type="predicted"/>
<dbReference type="Pfam" id="PF12840">
    <property type="entry name" value="HTH_20"/>
    <property type="match status" value="1"/>
</dbReference>
<dbReference type="SUPFAM" id="SSF46785">
    <property type="entry name" value="Winged helix' DNA-binding domain"/>
    <property type="match status" value="1"/>
</dbReference>
<gene>
    <name evidence="2" type="ORF">KOI35_13445</name>
</gene>
<dbReference type="RefSeq" id="WP_215787163.1">
    <property type="nucleotide sequence ID" value="NZ_JAHKKG010000004.1"/>
</dbReference>
<feature type="domain" description="HTH arsR-type" evidence="1">
    <location>
        <begin position="10"/>
        <end position="102"/>
    </location>
</feature>
<dbReference type="Gene3D" id="1.10.10.10">
    <property type="entry name" value="Winged helix-like DNA-binding domain superfamily/Winged helix DNA-binding domain"/>
    <property type="match status" value="1"/>
</dbReference>
<name>A0ABS5YM34_9ACTN</name>
<dbReference type="Proteomes" id="UP001519654">
    <property type="component" value="Unassembled WGS sequence"/>
</dbReference>
<dbReference type="InterPro" id="IPR001845">
    <property type="entry name" value="HTH_ArsR_DNA-bd_dom"/>
</dbReference>